<dbReference type="CDD" id="cd22784">
    <property type="entry name" value="DPBB_MltA_YuiC-like"/>
    <property type="match status" value="1"/>
</dbReference>
<protein>
    <recommendedName>
        <fullName evidence="3">3D domain-containing protein</fullName>
    </recommendedName>
</protein>
<organism evidence="1 2">
    <name type="scientific">Candidatus Magasanikbacteria bacterium GW2011_GWE2_42_7</name>
    <dbReference type="NCBI Taxonomy" id="1619052"/>
    <lineage>
        <taxon>Bacteria</taxon>
        <taxon>Candidatus Magasanikiibacteriota</taxon>
    </lineage>
</organism>
<dbReference type="EMBL" id="LCEK01000039">
    <property type="protein sequence ID" value="KKS70964.1"/>
    <property type="molecule type" value="Genomic_DNA"/>
</dbReference>
<reference evidence="1 2" key="1">
    <citation type="journal article" date="2015" name="Nature">
        <title>rRNA introns, odd ribosomes, and small enigmatic genomes across a large radiation of phyla.</title>
        <authorList>
            <person name="Brown C.T."/>
            <person name="Hug L.A."/>
            <person name="Thomas B.C."/>
            <person name="Sharon I."/>
            <person name="Castelle C.J."/>
            <person name="Singh A."/>
            <person name="Wilkins M.J."/>
            <person name="Williams K.H."/>
            <person name="Banfield J.F."/>
        </authorList>
    </citation>
    <scope>NUCLEOTIDE SEQUENCE [LARGE SCALE GENOMIC DNA]</scope>
</reference>
<evidence type="ECO:0008006" key="3">
    <source>
        <dbReference type="Google" id="ProtNLM"/>
    </source>
</evidence>
<dbReference type="AlphaFoldDB" id="A0A0G1BCP4"/>
<comment type="caution">
    <text evidence="1">The sequence shown here is derived from an EMBL/GenBank/DDBJ whole genome shotgun (WGS) entry which is preliminary data.</text>
</comment>
<evidence type="ECO:0000313" key="2">
    <source>
        <dbReference type="Proteomes" id="UP000033867"/>
    </source>
</evidence>
<proteinExistence type="predicted"/>
<accession>A0A0G1BCP4</accession>
<sequence length="179" mass="20151">MFCINQTTMHALLQKVVMGMIVLALLISAVPHMSAVLAQTELGFEKQEEIVFPVSEDSEPRREMWVVATAYSSDPAQTDASPCTPAMNFDLCTYYEENGIENTIATNFLALGTQVKFPELYGDKIFVVRDRMNARYNGTNRIDFWIGSVHPTSRDIIAEAKNKARGFGVKQVKMEIYSR</sequence>
<dbReference type="Proteomes" id="UP000033867">
    <property type="component" value="Unassembled WGS sequence"/>
</dbReference>
<evidence type="ECO:0000313" key="1">
    <source>
        <dbReference type="EMBL" id="KKS70964.1"/>
    </source>
</evidence>
<name>A0A0G1BCP4_9BACT</name>
<gene>
    <name evidence="1" type="ORF">UV42_C0039G0002</name>
</gene>